<evidence type="ECO:0000256" key="3">
    <source>
        <dbReference type="ARBA" id="ARBA00023172"/>
    </source>
</evidence>
<dbReference type="STRING" id="1288385.ERS137968_02620"/>
<sequence>MRRGVKPATQARANWAIKSASPVLSLGVRAASHVDYWRRHADKSLQDGKAATTVRTELNEVAALLRWILDADITVVAMKPSSVQAIHDAARLAARHVGLQVKRFKPMQRPGRVSIDELEEIITDIEKLKSPYKEAAKMMLLFALRATETTTLTRRSIIGSMLFIPNRATKTCADLSIPIPIKYIDIVSGWLAVIEESKINYSAMEMFIYRAGVKWRCHDLRKIFRTSAAVRGEDYLAVELILNHSIKDVPATYIQNAPHKQMRKAIENAIDEYMTFV</sequence>
<keyword evidence="6" id="KW-1185">Reference proteome</keyword>
<dbReference type="Proteomes" id="UP000045840">
    <property type="component" value="Unassembled WGS sequence"/>
</dbReference>
<dbReference type="GO" id="GO:0015074">
    <property type="term" value="P:DNA integration"/>
    <property type="evidence" value="ECO:0007669"/>
    <property type="project" value="UniProtKB-KW"/>
</dbReference>
<dbReference type="Proteomes" id="UP000044625">
    <property type="component" value="Unassembled WGS sequence"/>
</dbReference>
<dbReference type="OrthoDB" id="9795573at2"/>
<evidence type="ECO:0000256" key="2">
    <source>
        <dbReference type="ARBA" id="ARBA00022908"/>
    </source>
</evidence>
<dbReference type="AlphaFoldDB" id="A0A0T9PA63"/>
<evidence type="ECO:0000313" key="4">
    <source>
        <dbReference type="EMBL" id="CNH53791.1"/>
    </source>
</evidence>
<dbReference type="InterPro" id="IPR050808">
    <property type="entry name" value="Phage_Integrase"/>
</dbReference>
<dbReference type="GO" id="GO:0006310">
    <property type="term" value="P:DNA recombination"/>
    <property type="evidence" value="ECO:0007669"/>
    <property type="project" value="UniProtKB-KW"/>
</dbReference>
<gene>
    <name evidence="4" type="ORF">ERS008529_01485</name>
    <name evidence="5" type="ORF">ERS137968_02620</name>
</gene>
<dbReference type="PANTHER" id="PTHR30629">
    <property type="entry name" value="PROPHAGE INTEGRASE"/>
    <property type="match status" value="1"/>
</dbReference>
<evidence type="ECO:0000313" key="5">
    <source>
        <dbReference type="EMBL" id="CRY67542.1"/>
    </source>
</evidence>
<accession>A0A0T9PA63</accession>
<organism evidence="4 7">
    <name type="scientific">Yersinia pekkanenii</name>
    <dbReference type="NCBI Taxonomy" id="1288385"/>
    <lineage>
        <taxon>Bacteria</taxon>
        <taxon>Pseudomonadati</taxon>
        <taxon>Pseudomonadota</taxon>
        <taxon>Gammaproteobacteria</taxon>
        <taxon>Enterobacterales</taxon>
        <taxon>Yersiniaceae</taxon>
        <taxon>Yersinia</taxon>
    </lineage>
</organism>
<reference evidence="7" key="3">
    <citation type="submission" date="2015-03" db="EMBL/GenBank/DDBJ databases">
        <authorList>
            <consortium name="Pathogen Informatics"/>
        </authorList>
    </citation>
    <scope>NUCLEOTIDE SEQUENCE [LARGE SCALE GENOMIC DNA]</scope>
    <source>
        <strain evidence="7">A125KOH2</strain>
    </source>
</reference>
<keyword evidence="2" id="KW-0229">DNA integration</keyword>
<dbReference type="InterPro" id="IPR011010">
    <property type="entry name" value="DNA_brk_join_enz"/>
</dbReference>
<dbReference type="Gene3D" id="1.10.443.10">
    <property type="entry name" value="Intergrase catalytic core"/>
    <property type="match status" value="1"/>
</dbReference>
<proteinExistence type="inferred from homology"/>
<keyword evidence="3" id="KW-0233">DNA recombination</keyword>
<dbReference type="GO" id="GO:0003677">
    <property type="term" value="F:DNA binding"/>
    <property type="evidence" value="ECO:0007669"/>
    <property type="project" value="InterPro"/>
</dbReference>
<reference evidence="5 6" key="1">
    <citation type="submission" date="2015-03" db="EMBL/GenBank/DDBJ databases">
        <authorList>
            <consortium name="Pathogen Informatics"/>
            <person name="Murphy D."/>
        </authorList>
    </citation>
    <scope>NUCLEOTIDE SEQUENCE [LARGE SCALE GENOMIC DNA]</scope>
    <source>
        <strain evidence="6">type strain: CIP110230</strain>
        <strain evidence="5">Type strain: CIP110230</strain>
    </source>
</reference>
<dbReference type="PANTHER" id="PTHR30629:SF2">
    <property type="entry name" value="PROPHAGE INTEGRASE INTS-RELATED"/>
    <property type="match status" value="1"/>
</dbReference>
<dbReference type="EMBL" id="CQAZ01000011">
    <property type="protein sequence ID" value="CNH53791.1"/>
    <property type="molecule type" value="Genomic_DNA"/>
</dbReference>
<name>A0A0T9PA63_9GAMM</name>
<dbReference type="SUPFAM" id="SSF56349">
    <property type="entry name" value="DNA breaking-rejoining enzymes"/>
    <property type="match status" value="1"/>
</dbReference>
<dbReference type="RefSeq" id="WP_049611915.1">
    <property type="nucleotide sequence ID" value="NZ_CAWMMU010000012.1"/>
</dbReference>
<evidence type="ECO:0000256" key="1">
    <source>
        <dbReference type="ARBA" id="ARBA00008857"/>
    </source>
</evidence>
<protein>
    <submittedName>
        <fullName evidence="4">Phage integrase family</fullName>
    </submittedName>
</protein>
<evidence type="ECO:0000313" key="7">
    <source>
        <dbReference type="Proteomes" id="UP000045840"/>
    </source>
</evidence>
<dbReference type="EMBL" id="CWJL01000012">
    <property type="protein sequence ID" value="CRY67542.1"/>
    <property type="molecule type" value="Genomic_DNA"/>
</dbReference>
<comment type="similarity">
    <text evidence="1">Belongs to the 'phage' integrase family.</text>
</comment>
<reference evidence="4" key="2">
    <citation type="submission" date="2015-03" db="EMBL/GenBank/DDBJ databases">
        <authorList>
            <person name="Murphy D."/>
        </authorList>
    </citation>
    <scope>NUCLEOTIDE SEQUENCE [LARGE SCALE GENOMIC DNA]</scope>
    <source>
        <strain evidence="4">A125KOH2</strain>
    </source>
</reference>
<dbReference type="InterPro" id="IPR013762">
    <property type="entry name" value="Integrase-like_cat_sf"/>
</dbReference>
<evidence type="ECO:0000313" key="6">
    <source>
        <dbReference type="Proteomes" id="UP000044625"/>
    </source>
</evidence>